<dbReference type="AlphaFoldDB" id="A0A0B8TA25"/>
<dbReference type="EMBL" id="JJMU01000022">
    <property type="protein sequence ID" value="KGE14910.1"/>
    <property type="molecule type" value="Genomic_DNA"/>
</dbReference>
<dbReference type="STRING" id="1229276.DI53_1410"/>
<accession>A0A0B8TA25</accession>
<keyword evidence="2" id="KW-0732">Signal</keyword>
<organism evidence="3 4">
    <name type="scientific">Sphingobacterium deserti</name>
    <dbReference type="NCBI Taxonomy" id="1229276"/>
    <lineage>
        <taxon>Bacteria</taxon>
        <taxon>Pseudomonadati</taxon>
        <taxon>Bacteroidota</taxon>
        <taxon>Sphingobacteriia</taxon>
        <taxon>Sphingobacteriales</taxon>
        <taxon>Sphingobacteriaceae</taxon>
        <taxon>Sphingobacterium</taxon>
    </lineage>
</organism>
<proteinExistence type="predicted"/>
<reference evidence="4" key="1">
    <citation type="submission" date="2014-04" db="EMBL/GenBank/DDBJ databases">
        <title>Whole-Genome optical mapping and complete genome sequence of Sphingobacterium deserti sp. nov., a new spaces isolated from desert in the west of China.</title>
        <authorList>
            <person name="Teng C."/>
            <person name="Zhou Z."/>
            <person name="Li X."/>
            <person name="Chen M."/>
            <person name="Lin M."/>
            <person name="Wang L."/>
            <person name="Su S."/>
            <person name="Zhang C."/>
            <person name="Zhang W."/>
        </authorList>
    </citation>
    <scope>NUCLEOTIDE SEQUENCE [LARGE SCALE GENOMIC DNA]</scope>
    <source>
        <strain evidence="4">ACCC05744</strain>
    </source>
</reference>
<name>A0A0B8TA25_9SPHI</name>
<sequence length="268" mass="31842">MAFKMQCLGIIYGMMILFCSAQDSIPGEIFQDSLPADYPEQDVVDFLAEGYYDHVPSFTNIPKVDTAEFGKLTAAYKTEEFDYDKENVDRVSLFKRIFERINRWLSQLFPDTNNFQFSDLFYKILAVFGIIVLIWILYRVLISRKRWLKPNDEKDEDLDEIRFVEKNLLDLDLSSYIDQARKDGDFVRAIRYLNLLNIQLLAKKGMIDWRYTKSHMELIDELQDNQLKKEFAGNVDILNRVWYGGMPVDEKKYDEFSHYFLNFQAKWQ</sequence>
<keyword evidence="1" id="KW-0472">Membrane</keyword>
<evidence type="ECO:0000313" key="4">
    <source>
        <dbReference type="Proteomes" id="UP000031802"/>
    </source>
</evidence>
<feature type="transmembrane region" description="Helical" evidence="1">
    <location>
        <begin position="120"/>
        <end position="141"/>
    </location>
</feature>
<feature type="signal peptide" evidence="2">
    <location>
        <begin position="1"/>
        <end position="21"/>
    </location>
</feature>
<keyword evidence="4" id="KW-1185">Reference proteome</keyword>
<gene>
    <name evidence="3" type="ORF">DI53_1410</name>
</gene>
<dbReference type="PATRIC" id="fig|1229276.3.peg.1455"/>
<comment type="caution">
    <text evidence="3">The sequence shown here is derived from an EMBL/GenBank/DDBJ whole genome shotgun (WGS) entry which is preliminary data.</text>
</comment>
<keyword evidence="1" id="KW-1133">Transmembrane helix</keyword>
<keyword evidence="1" id="KW-0812">Transmembrane</keyword>
<protein>
    <recommendedName>
        <fullName evidence="5">DUF4129 domain-containing protein</fullName>
    </recommendedName>
</protein>
<dbReference type="Proteomes" id="UP000031802">
    <property type="component" value="Unassembled WGS sequence"/>
</dbReference>
<evidence type="ECO:0000256" key="1">
    <source>
        <dbReference type="SAM" id="Phobius"/>
    </source>
</evidence>
<reference evidence="3 4" key="2">
    <citation type="journal article" date="2015" name="PLoS ONE">
        <title>Whole-Genome Optical Mapping and Finished Genome Sequence of Sphingobacterium deserti sp. nov., a New Species Isolated from the Western Desert of China.</title>
        <authorList>
            <person name="Teng C."/>
            <person name="Zhou Z."/>
            <person name="Molnar I."/>
            <person name="Li X."/>
            <person name="Tang R."/>
            <person name="Chen M."/>
            <person name="Wang L."/>
            <person name="Su S."/>
            <person name="Zhang W."/>
            <person name="Lin M."/>
        </authorList>
    </citation>
    <scope>NUCLEOTIDE SEQUENCE [LARGE SCALE GENOMIC DNA]</scope>
    <source>
        <strain evidence="4">ACCC05744</strain>
    </source>
</reference>
<evidence type="ECO:0008006" key="5">
    <source>
        <dbReference type="Google" id="ProtNLM"/>
    </source>
</evidence>
<evidence type="ECO:0000256" key="2">
    <source>
        <dbReference type="SAM" id="SignalP"/>
    </source>
</evidence>
<evidence type="ECO:0000313" key="3">
    <source>
        <dbReference type="EMBL" id="KGE14910.1"/>
    </source>
</evidence>
<feature type="chain" id="PRO_5002124310" description="DUF4129 domain-containing protein" evidence="2">
    <location>
        <begin position="22"/>
        <end position="268"/>
    </location>
</feature>